<evidence type="ECO:0000256" key="1">
    <source>
        <dbReference type="SAM" id="Phobius"/>
    </source>
</evidence>
<feature type="transmembrane region" description="Helical" evidence="1">
    <location>
        <begin position="61"/>
        <end position="84"/>
    </location>
</feature>
<name>A0A131ZCA5_RHIAP</name>
<feature type="non-terminal residue" evidence="2">
    <location>
        <position position="1"/>
    </location>
</feature>
<feature type="non-terminal residue" evidence="2">
    <location>
        <position position="223"/>
    </location>
</feature>
<dbReference type="AlphaFoldDB" id="A0A131ZCA5"/>
<keyword evidence="1" id="KW-1133">Transmembrane helix</keyword>
<feature type="transmembrane region" description="Helical" evidence="1">
    <location>
        <begin position="172"/>
        <end position="193"/>
    </location>
</feature>
<sequence>VFVCNNCTLPCLFAQSDKTYFCPTAIAYIHYMKRQRLQRTFLHEKWTLELRIMKGKPHTNMYSTTFATTTIMCTFATMLGGLYAENTESPTLPAMDNAPPDWTDAGYSHTGWSKKLANHISAANNIYWRLRNLSAEEIRQVYELFDEHHNKRKRAVRPSSAIYQLAKVLTGMAAHAADKIMTTIIVHVLMYLYKKRNTPRCYEDIGCFYYEYGLGLDLGAPDK</sequence>
<proteinExistence type="predicted"/>
<accession>A0A131ZCA5</accession>
<protein>
    <submittedName>
        <fullName evidence="2">Uncharacterized protein</fullName>
    </submittedName>
</protein>
<keyword evidence="1" id="KW-0472">Membrane</keyword>
<organism evidence="2">
    <name type="scientific">Rhipicephalus appendiculatus</name>
    <name type="common">Brown ear tick</name>
    <dbReference type="NCBI Taxonomy" id="34631"/>
    <lineage>
        <taxon>Eukaryota</taxon>
        <taxon>Metazoa</taxon>
        <taxon>Ecdysozoa</taxon>
        <taxon>Arthropoda</taxon>
        <taxon>Chelicerata</taxon>
        <taxon>Arachnida</taxon>
        <taxon>Acari</taxon>
        <taxon>Parasitiformes</taxon>
        <taxon>Ixodida</taxon>
        <taxon>Ixodoidea</taxon>
        <taxon>Ixodidae</taxon>
        <taxon>Rhipicephalinae</taxon>
        <taxon>Rhipicephalus</taxon>
        <taxon>Rhipicephalus</taxon>
    </lineage>
</organism>
<dbReference type="EMBL" id="GEDV01000137">
    <property type="protein sequence ID" value="JAP88420.1"/>
    <property type="molecule type" value="Transcribed_RNA"/>
</dbReference>
<keyword evidence="1" id="KW-0812">Transmembrane</keyword>
<evidence type="ECO:0000313" key="2">
    <source>
        <dbReference type="EMBL" id="JAP88420.1"/>
    </source>
</evidence>
<reference evidence="2" key="1">
    <citation type="journal article" date="2016" name="Ticks Tick Borne Dis.">
        <title>De novo assembly and annotation of the salivary gland transcriptome of Rhipicephalus appendiculatus male and female ticks during blood feeding.</title>
        <authorList>
            <person name="de Castro M.H."/>
            <person name="de Klerk D."/>
            <person name="Pienaar R."/>
            <person name="Latif A.A."/>
            <person name="Rees D.J."/>
            <person name="Mans B.J."/>
        </authorList>
    </citation>
    <scope>NUCLEOTIDE SEQUENCE</scope>
    <source>
        <tissue evidence="2">Salivary glands</tissue>
    </source>
</reference>